<dbReference type="PROSITE" id="PS00374">
    <property type="entry name" value="MGMT"/>
    <property type="match status" value="1"/>
</dbReference>
<dbReference type="SUPFAM" id="SSF46767">
    <property type="entry name" value="Methylated DNA-protein cysteine methyltransferase, C-terminal domain"/>
    <property type="match status" value="1"/>
</dbReference>
<evidence type="ECO:0000256" key="6">
    <source>
        <dbReference type="ARBA" id="ARBA00049348"/>
    </source>
</evidence>
<keyword evidence="3 8" id="KW-0808">Transferase</keyword>
<dbReference type="Proteomes" id="UP000004947">
    <property type="component" value="Unassembled WGS sequence"/>
</dbReference>
<dbReference type="Gene3D" id="1.10.10.10">
    <property type="entry name" value="Winged helix-like DNA-binding domain superfamily/Winged helix DNA-binding domain"/>
    <property type="match status" value="1"/>
</dbReference>
<evidence type="ECO:0000256" key="2">
    <source>
        <dbReference type="ARBA" id="ARBA00022603"/>
    </source>
</evidence>
<dbReference type="eggNOG" id="COG0350">
    <property type="taxonomic scope" value="Bacteria"/>
</dbReference>
<dbReference type="EMBL" id="ABCK01000036">
    <property type="protein sequence ID" value="EDM25120.1"/>
    <property type="molecule type" value="Genomic_DNA"/>
</dbReference>
<dbReference type="GO" id="GO:0032259">
    <property type="term" value="P:methylation"/>
    <property type="evidence" value="ECO:0007669"/>
    <property type="project" value="UniProtKB-KW"/>
</dbReference>
<dbReference type="RefSeq" id="WP_007281089.1">
    <property type="nucleotide sequence ID" value="NZ_ABCK01000036.1"/>
</dbReference>
<dbReference type="CDD" id="cd06445">
    <property type="entry name" value="ATase"/>
    <property type="match status" value="1"/>
</dbReference>
<evidence type="ECO:0000313" key="8">
    <source>
        <dbReference type="EMBL" id="EDM25120.1"/>
    </source>
</evidence>
<comment type="catalytic activity">
    <reaction evidence="6">
        <text>a 6-O-methyl-2'-deoxyguanosine in DNA + L-cysteinyl-[protein] = S-methyl-L-cysteinyl-[protein] + a 2'-deoxyguanosine in DNA</text>
        <dbReference type="Rhea" id="RHEA:24000"/>
        <dbReference type="Rhea" id="RHEA-COMP:10131"/>
        <dbReference type="Rhea" id="RHEA-COMP:10132"/>
        <dbReference type="Rhea" id="RHEA-COMP:11367"/>
        <dbReference type="Rhea" id="RHEA-COMP:11368"/>
        <dbReference type="ChEBI" id="CHEBI:29950"/>
        <dbReference type="ChEBI" id="CHEBI:82612"/>
        <dbReference type="ChEBI" id="CHEBI:85445"/>
        <dbReference type="ChEBI" id="CHEBI:85448"/>
        <dbReference type="EC" id="2.1.1.63"/>
    </reaction>
</comment>
<dbReference type="PANTHER" id="PTHR10815">
    <property type="entry name" value="METHYLATED-DNA--PROTEIN-CYSTEINE METHYLTRANSFERASE"/>
    <property type="match status" value="1"/>
</dbReference>
<dbReference type="PANTHER" id="PTHR10815:SF13">
    <property type="entry name" value="METHYLATED-DNA--PROTEIN-CYSTEINE METHYLTRANSFERASE"/>
    <property type="match status" value="1"/>
</dbReference>
<keyword evidence="5" id="KW-0234">DNA repair</keyword>
<comment type="catalytic activity">
    <reaction evidence="1">
        <text>a 4-O-methyl-thymidine in DNA + L-cysteinyl-[protein] = a thymidine in DNA + S-methyl-L-cysteinyl-[protein]</text>
        <dbReference type="Rhea" id="RHEA:53428"/>
        <dbReference type="Rhea" id="RHEA-COMP:10131"/>
        <dbReference type="Rhea" id="RHEA-COMP:10132"/>
        <dbReference type="Rhea" id="RHEA-COMP:13555"/>
        <dbReference type="Rhea" id="RHEA-COMP:13556"/>
        <dbReference type="ChEBI" id="CHEBI:29950"/>
        <dbReference type="ChEBI" id="CHEBI:82612"/>
        <dbReference type="ChEBI" id="CHEBI:137386"/>
        <dbReference type="ChEBI" id="CHEBI:137387"/>
        <dbReference type="EC" id="2.1.1.63"/>
    </reaction>
</comment>
<gene>
    <name evidence="8" type="ORF">LNTAR_02889</name>
</gene>
<comment type="caution">
    <text evidence="8">The sequence shown here is derived from an EMBL/GenBank/DDBJ whole genome shotgun (WGS) entry which is preliminary data.</text>
</comment>
<evidence type="ECO:0000256" key="5">
    <source>
        <dbReference type="ARBA" id="ARBA00023204"/>
    </source>
</evidence>
<dbReference type="InterPro" id="IPR036388">
    <property type="entry name" value="WH-like_DNA-bd_sf"/>
</dbReference>
<sequence>MAKNKQQLIDEMSQAQLQGKISAFRLSVLKQLLEIPRGRVSTYANLAKSINCRSSQAIGQALKANPWAPDVPCHRIIKSDFSIGGFFGQGSGEQITKKLNLLKNEGVFFDIQGKINEEKLIFNFDKDKS</sequence>
<dbReference type="AlphaFoldDB" id="A6DTE0"/>
<evidence type="ECO:0000259" key="7">
    <source>
        <dbReference type="Pfam" id="PF01035"/>
    </source>
</evidence>
<dbReference type="GO" id="GO:0003908">
    <property type="term" value="F:methylated-DNA-[protein]-cysteine S-methyltransferase activity"/>
    <property type="evidence" value="ECO:0007669"/>
    <property type="project" value="UniProtKB-EC"/>
</dbReference>
<evidence type="ECO:0000313" key="9">
    <source>
        <dbReference type="Proteomes" id="UP000004947"/>
    </source>
</evidence>
<reference evidence="8 9" key="1">
    <citation type="journal article" date="2010" name="J. Bacteriol.">
        <title>Genome sequence of Lentisphaera araneosa HTCC2155T, the type species of the order Lentisphaerales in the phylum Lentisphaerae.</title>
        <authorList>
            <person name="Thrash J.C."/>
            <person name="Cho J.C."/>
            <person name="Vergin K.L."/>
            <person name="Morris R.M."/>
            <person name="Giovannoni S.J."/>
        </authorList>
    </citation>
    <scope>NUCLEOTIDE SEQUENCE [LARGE SCALE GENOMIC DNA]</scope>
    <source>
        <strain evidence="8 9">HTCC2155</strain>
    </source>
</reference>
<dbReference type="Pfam" id="PF01035">
    <property type="entry name" value="DNA_binding_1"/>
    <property type="match status" value="1"/>
</dbReference>
<name>A6DTE0_9BACT</name>
<evidence type="ECO:0000256" key="1">
    <source>
        <dbReference type="ARBA" id="ARBA00001286"/>
    </source>
</evidence>
<dbReference type="InterPro" id="IPR001497">
    <property type="entry name" value="MethylDNA_cys_MeTrfase_AS"/>
</dbReference>
<evidence type="ECO:0000256" key="4">
    <source>
        <dbReference type="ARBA" id="ARBA00022763"/>
    </source>
</evidence>
<dbReference type="GO" id="GO:0006281">
    <property type="term" value="P:DNA repair"/>
    <property type="evidence" value="ECO:0007669"/>
    <property type="project" value="UniProtKB-KW"/>
</dbReference>
<proteinExistence type="predicted"/>
<dbReference type="STRING" id="313628.LNTAR_02889"/>
<accession>A6DTE0</accession>
<dbReference type="NCBIfam" id="TIGR00589">
    <property type="entry name" value="ogt"/>
    <property type="match status" value="1"/>
</dbReference>
<dbReference type="InterPro" id="IPR036217">
    <property type="entry name" value="MethylDNA_cys_MeTrfase_DNAb"/>
</dbReference>
<keyword evidence="2 8" id="KW-0489">Methyltransferase</keyword>
<keyword evidence="4" id="KW-0227">DNA damage</keyword>
<dbReference type="InterPro" id="IPR014048">
    <property type="entry name" value="MethylDNA_cys_MeTrfase_DNA-bd"/>
</dbReference>
<organism evidence="8 9">
    <name type="scientific">Lentisphaera araneosa HTCC2155</name>
    <dbReference type="NCBI Taxonomy" id="313628"/>
    <lineage>
        <taxon>Bacteria</taxon>
        <taxon>Pseudomonadati</taxon>
        <taxon>Lentisphaerota</taxon>
        <taxon>Lentisphaeria</taxon>
        <taxon>Lentisphaerales</taxon>
        <taxon>Lentisphaeraceae</taxon>
        <taxon>Lentisphaera</taxon>
    </lineage>
</organism>
<evidence type="ECO:0000256" key="3">
    <source>
        <dbReference type="ARBA" id="ARBA00022679"/>
    </source>
</evidence>
<keyword evidence="9" id="KW-1185">Reference proteome</keyword>
<protein>
    <submittedName>
        <fullName evidence="8">Methyltransferase</fullName>
    </submittedName>
</protein>
<feature type="domain" description="Methylated-DNA-[protein]-cysteine S-methyltransferase DNA binding" evidence="7">
    <location>
        <begin position="24"/>
        <end position="107"/>
    </location>
</feature>